<dbReference type="InterPro" id="IPR000277">
    <property type="entry name" value="Cys/Met-Metab_PyrdxlP-dep_enz"/>
</dbReference>
<dbReference type="SUPFAM" id="SSF53383">
    <property type="entry name" value="PLP-dependent transferases"/>
    <property type="match status" value="1"/>
</dbReference>
<dbReference type="OrthoDB" id="43458at2157"/>
<dbReference type="FunFam" id="3.40.640.10:FF:000009">
    <property type="entry name" value="Cystathionine gamma-synthase homolog"/>
    <property type="match status" value="1"/>
</dbReference>
<keyword evidence="5" id="KW-1185">Reference proteome</keyword>
<dbReference type="AlphaFoldDB" id="B8GH94"/>
<dbReference type="GO" id="GO:0030170">
    <property type="term" value="F:pyridoxal phosphate binding"/>
    <property type="evidence" value="ECO:0007669"/>
    <property type="project" value="InterPro"/>
</dbReference>
<dbReference type="FunFam" id="3.90.1150.10:FF:000008">
    <property type="entry name" value="Cystathionine gamma-synthase"/>
    <property type="match status" value="1"/>
</dbReference>
<dbReference type="Pfam" id="PF01053">
    <property type="entry name" value="Cys_Met_Meta_PP"/>
    <property type="match status" value="1"/>
</dbReference>
<dbReference type="GeneID" id="7270420"/>
<reference evidence="4 5" key="1">
    <citation type="journal article" date="2015" name="Genome Announc.">
        <title>Complete Genome Sequence of Methanosphaerula palustris E1-9CT, a Hydrogenotrophic Methanogen Isolated from a Minerotrophic Fen Peatland.</title>
        <authorList>
            <person name="Cadillo-Quiroz H."/>
            <person name="Browne P."/>
            <person name="Kyrpides N."/>
            <person name="Woyke T."/>
            <person name="Goodwin L."/>
            <person name="Detter C."/>
            <person name="Yavitt J.B."/>
            <person name="Zinder S.H."/>
        </authorList>
    </citation>
    <scope>NUCLEOTIDE SEQUENCE [LARGE SCALE GENOMIC DNA]</scope>
    <source>
        <strain evidence="5">ATCC BAA-1556 / DSM 19958 / E1-9c</strain>
    </source>
</reference>
<evidence type="ECO:0000256" key="2">
    <source>
        <dbReference type="ARBA" id="ARBA00009077"/>
    </source>
</evidence>
<dbReference type="CDD" id="cd00614">
    <property type="entry name" value="CGS_like"/>
    <property type="match status" value="1"/>
</dbReference>
<dbReference type="GO" id="GO:0005737">
    <property type="term" value="C:cytoplasm"/>
    <property type="evidence" value="ECO:0007669"/>
    <property type="project" value="TreeGrafter"/>
</dbReference>
<name>B8GH94_METPE</name>
<dbReference type="InterPro" id="IPR054542">
    <property type="entry name" value="Cys_met_metab_PP"/>
</dbReference>
<comment type="similarity">
    <text evidence="2">Belongs to the trans-sulfuration enzymes family.</text>
</comment>
<dbReference type="EC" id="4.4.1.1" evidence="4"/>
<protein>
    <submittedName>
        <fullName evidence="4">Cystathionine gamma-lyase</fullName>
        <ecNumber evidence="4">4.4.1.1</ecNumber>
    </submittedName>
</protein>
<organism evidence="4 5">
    <name type="scientific">Methanosphaerula palustris (strain ATCC BAA-1556 / DSM 19958 / E1-9c)</name>
    <dbReference type="NCBI Taxonomy" id="521011"/>
    <lineage>
        <taxon>Archaea</taxon>
        <taxon>Methanobacteriati</taxon>
        <taxon>Methanobacteriota</taxon>
        <taxon>Stenosarchaea group</taxon>
        <taxon>Methanomicrobia</taxon>
        <taxon>Methanomicrobiales</taxon>
        <taxon>Methanoregulaceae</taxon>
        <taxon>Methanosphaerula</taxon>
    </lineage>
</organism>
<dbReference type="GO" id="GO:0004123">
    <property type="term" value="F:cystathionine gamma-lyase activity"/>
    <property type="evidence" value="ECO:0007669"/>
    <property type="project" value="TreeGrafter"/>
</dbReference>
<comment type="cofactor">
    <cofactor evidence="1">
        <name>pyridoxal 5'-phosphate</name>
        <dbReference type="ChEBI" id="CHEBI:597326"/>
    </cofactor>
</comment>
<evidence type="ECO:0000313" key="4">
    <source>
        <dbReference type="EMBL" id="ACL16499.1"/>
    </source>
</evidence>
<dbReference type="PANTHER" id="PTHR11808">
    <property type="entry name" value="TRANS-SULFURATION ENZYME FAMILY MEMBER"/>
    <property type="match status" value="1"/>
</dbReference>
<dbReference type="NCBIfam" id="NF005871">
    <property type="entry name" value="PRK07811.1"/>
    <property type="match status" value="1"/>
</dbReference>
<dbReference type="PROSITE" id="PS00868">
    <property type="entry name" value="CYS_MET_METAB_PP"/>
    <property type="match status" value="1"/>
</dbReference>
<dbReference type="PIRSF" id="PIRSF001434">
    <property type="entry name" value="CGS"/>
    <property type="match status" value="1"/>
</dbReference>
<dbReference type="STRING" id="521011.Mpal_1156"/>
<dbReference type="Gene3D" id="3.40.640.10">
    <property type="entry name" value="Type I PLP-dependent aspartate aminotransferase-like (Major domain)"/>
    <property type="match status" value="1"/>
</dbReference>
<sequence length="386" mass="42129">MGFDTKAIHAGEEPDLTGHPSGDVVVPIHLASTFARRDVDEPTGGFEYSRSGNPTRFALEQKLAAIENARFGLAFSSGLAAETTLCLSLLRGGDHVVAFDDLYGGTRRLFSQVFQEQFDIEFSFVDARDPENVKAAIRKNTRLIWLESPTNPLLRLCDIQEIAKIAHEAGALVVVDNTFASPYFQHPIERGADVVVHSTTKYINGHSDSVGGALITSDEDLNKKFRFHQNAAGAILSPFDSFLVSRGIKTLALRMERHEKNALLVAQFLSTHKKVVAVHYPGLASHPQYALARKQMTGFSGMLSFELKGGEAEAKTFLRNLRLFALGESLGGVESLIEHPATMTHASIPYAERQKVGVSDSLVRISVGIENVEDLIADLDQALGSI</sequence>
<dbReference type="InterPro" id="IPR015421">
    <property type="entry name" value="PyrdxlP-dep_Trfase_major"/>
</dbReference>
<dbReference type="KEGG" id="mpl:Mpal_1156"/>
<dbReference type="PANTHER" id="PTHR11808:SF15">
    <property type="entry name" value="CYSTATHIONINE GAMMA-LYASE"/>
    <property type="match status" value="1"/>
</dbReference>
<dbReference type="GO" id="GO:0019343">
    <property type="term" value="P:cysteine biosynthetic process via cystathionine"/>
    <property type="evidence" value="ECO:0007669"/>
    <property type="project" value="TreeGrafter"/>
</dbReference>
<evidence type="ECO:0000256" key="1">
    <source>
        <dbReference type="ARBA" id="ARBA00001933"/>
    </source>
</evidence>
<dbReference type="InterPro" id="IPR015424">
    <property type="entry name" value="PyrdxlP-dep_Trfase"/>
</dbReference>
<keyword evidence="4" id="KW-0456">Lyase</keyword>
<dbReference type="Gene3D" id="3.90.1150.10">
    <property type="entry name" value="Aspartate Aminotransferase, domain 1"/>
    <property type="match status" value="1"/>
</dbReference>
<evidence type="ECO:0000313" key="5">
    <source>
        <dbReference type="Proteomes" id="UP000002457"/>
    </source>
</evidence>
<gene>
    <name evidence="4" type="ordered locus">Mpal_1156</name>
</gene>
<dbReference type="EMBL" id="CP001338">
    <property type="protein sequence ID" value="ACL16499.1"/>
    <property type="molecule type" value="Genomic_DNA"/>
</dbReference>
<evidence type="ECO:0000256" key="3">
    <source>
        <dbReference type="ARBA" id="ARBA00022898"/>
    </source>
</evidence>
<dbReference type="InterPro" id="IPR015422">
    <property type="entry name" value="PyrdxlP-dep_Trfase_small"/>
</dbReference>
<dbReference type="GO" id="GO:0019346">
    <property type="term" value="P:transsulfuration"/>
    <property type="evidence" value="ECO:0007669"/>
    <property type="project" value="InterPro"/>
</dbReference>
<dbReference type="RefSeq" id="WP_012617818.1">
    <property type="nucleotide sequence ID" value="NC_011832.1"/>
</dbReference>
<dbReference type="Proteomes" id="UP000002457">
    <property type="component" value="Chromosome"/>
</dbReference>
<proteinExistence type="inferred from homology"/>
<dbReference type="eggNOG" id="arCOG00060">
    <property type="taxonomic scope" value="Archaea"/>
</dbReference>
<dbReference type="HOGENOM" id="CLU_018986_2_0_2"/>
<accession>B8GH94</accession>
<keyword evidence="3" id="KW-0663">Pyridoxal phosphate</keyword>